<feature type="region of interest" description="Disordered" evidence="1">
    <location>
        <begin position="224"/>
        <end position="244"/>
    </location>
</feature>
<dbReference type="SUPFAM" id="SSF53098">
    <property type="entry name" value="Ribonuclease H-like"/>
    <property type="match status" value="1"/>
</dbReference>
<dbReference type="Pfam" id="PF14372">
    <property type="entry name" value="hAT-like_RNase-H"/>
    <property type="match status" value="1"/>
</dbReference>
<keyword evidence="4" id="KW-1185">Reference proteome</keyword>
<organism evidence="3 4">
    <name type="scientific">Canna indica</name>
    <name type="common">Indian-shot</name>
    <dbReference type="NCBI Taxonomy" id="4628"/>
    <lineage>
        <taxon>Eukaryota</taxon>
        <taxon>Viridiplantae</taxon>
        <taxon>Streptophyta</taxon>
        <taxon>Embryophyta</taxon>
        <taxon>Tracheophyta</taxon>
        <taxon>Spermatophyta</taxon>
        <taxon>Magnoliopsida</taxon>
        <taxon>Liliopsida</taxon>
        <taxon>Zingiberales</taxon>
        <taxon>Cannaceae</taxon>
        <taxon>Canna</taxon>
    </lineage>
</organism>
<evidence type="ECO:0000256" key="1">
    <source>
        <dbReference type="SAM" id="MobiDB-lite"/>
    </source>
</evidence>
<sequence>MRCIAHIINLIVQDGLKDLDPAIRWVREAVKYIRSSPARLKKFKECADSVQVECMSTLCLDVCTRWNSTYLMLSVAEKYEKAFERFKLEDLYFGVEVDANSKGFVDWDVVRRTITMLGLFYDTTIRVSGSLYVTSNTFWTEISDLLSAILEWTRSDDSNVKGMGTKMKIKFDKYWGNVDRMNKIIFFAVVLDPREKLGTELFERVKMSLYDIFKEYKNMLQIESGHSSETSPSSNTSSNESVAEMTENGWLLASADDDDLPADEFAGMLLVDDPDWDEIYKVDEDWSSEYDESELLADQQFLTLYEDNDPPPKWDTSEEDTTASPQIRPSLILFRGEEGTNEPIFDNSNEPIFDNFDADDEDFEDFEDKYSNALPCTVDHSVALL</sequence>
<dbReference type="AlphaFoldDB" id="A0AAQ3Q2B1"/>
<reference evidence="3 4" key="1">
    <citation type="submission" date="2023-10" db="EMBL/GenBank/DDBJ databases">
        <title>Chromosome-scale genome assembly provides insights into flower coloration mechanisms of Canna indica.</title>
        <authorList>
            <person name="Li C."/>
        </authorList>
    </citation>
    <scope>NUCLEOTIDE SEQUENCE [LARGE SCALE GENOMIC DNA]</scope>
    <source>
        <tissue evidence="3">Flower</tissue>
    </source>
</reference>
<feature type="domain" description="hAT-like transposase RNase-H fold" evidence="2">
    <location>
        <begin position="128"/>
        <end position="214"/>
    </location>
</feature>
<dbReference type="PANTHER" id="PTHR23272">
    <property type="entry name" value="BED FINGER-RELATED"/>
    <property type="match status" value="1"/>
</dbReference>
<gene>
    <name evidence="3" type="ORF">Cni_G02004</name>
</gene>
<dbReference type="InterPro" id="IPR012337">
    <property type="entry name" value="RNaseH-like_sf"/>
</dbReference>
<feature type="region of interest" description="Disordered" evidence="1">
    <location>
        <begin position="307"/>
        <end position="326"/>
    </location>
</feature>
<evidence type="ECO:0000313" key="3">
    <source>
        <dbReference type="EMBL" id="WOK93307.1"/>
    </source>
</evidence>
<name>A0AAQ3Q2B1_9LILI</name>
<accession>A0AAQ3Q2B1</accession>
<dbReference type="EMBL" id="CP136890">
    <property type="protein sequence ID" value="WOK93307.1"/>
    <property type="molecule type" value="Genomic_DNA"/>
</dbReference>
<protein>
    <submittedName>
        <fullName evidence="3">Zinc finger BED domain-containing protein RICESLEEPER 2-like</fullName>
    </submittedName>
</protein>
<dbReference type="GO" id="GO:0003677">
    <property type="term" value="F:DNA binding"/>
    <property type="evidence" value="ECO:0007669"/>
    <property type="project" value="InterPro"/>
</dbReference>
<evidence type="ECO:0000259" key="2">
    <source>
        <dbReference type="Pfam" id="PF14372"/>
    </source>
</evidence>
<dbReference type="InterPro" id="IPR025525">
    <property type="entry name" value="hAT-like_transposase_RNase-H"/>
</dbReference>
<proteinExistence type="predicted"/>
<dbReference type="Proteomes" id="UP001327560">
    <property type="component" value="Chromosome 1"/>
</dbReference>
<evidence type="ECO:0000313" key="4">
    <source>
        <dbReference type="Proteomes" id="UP001327560"/>
    </source>
</evidence>
<feature type="compositionally biased region" description="Low complexity" evidence="1">
    <location>
        <begin position="227"/>
        <end position="241"/>
    </location>
</feature>
<dbReference type="PANTHER" id="PTHR23272:SF193">
    <property type="entry name" value="OS07G0624100 PROTEIN"/>
    <property type="match status" value="1"/>
</dbReference>